<accession>A0ABS7UYP7</accession>
<dbReference type="InterPro" id="IPR031552">
    <property type="entry name" value="ParE-like_toxin"/>
</dbReference>
<reference evidence="1" key="1">
    <citation type="submission" date="2024-05" db="EMBL/GenBank/DDBJ databases">
        <title>Metabacillus sp. nov., isolated from the rhizosphere soil of tomato plants.</title>
        <authorList>
            <person name="Ma R."/>
        </authorList>
    </citation>
    <scope>NUCLEOTIDE SEQUENCE</scope>
    <source>
        <strain evidence="1">DBTR6</strain>
    </source>
</reference>
<evidence type="ECO:0000313" key="1">
    <source>
        <dbReference type="EMBL" id="MBZ5753455.1"/>
    </source>
</evidence>
<dbReference type="InterPro" id="IPR035093">
    <property type="entry name" value="RelE/ParE_toxin_dom_sf"/>
</dbReference>
<dbReference type="EMBL" id="JAIQUM010000111">
    <property type="protein sequence ID" value="MBZ5753455.1"/>
    <property type="molecule type" value="Genomic_DNA"/>
</dbReference>
<protein>
    <submittedName>
        <fullName evidence="1">Type II toxin-antitoxin system RelE/ParE family toxin</fullName>
    </submittedName>
</protein>
<sequence length="107" mass="12305">MSDFQLKVSPVAKKFFKKLKDKKLEQKFRLALQDIQLDPFSVGEQKKGDLAGVYGYDIKHNGINYEIAYSIQEDDEGNLVLVILAGTREQFYKELKVYIKASKINKS</sequence>
<gene>
    <name evidence="1" type="ORF">K9V48_25320</name>
</gene>
<proteinExistence type="predicted"/>
<dbReference type="Proteomes" id="UP001165287">
    <property type="component" value="Unassembled WGS sequence"/>
</dbReference>
<evidence type="ECO:0000313" key="2">
    <source>
        <dbReference type="Proteomes" id="UP001165287"/>
    </source>
</evidence>
<comment type="caution">
    <text evidence="1">The sequence shown here is derived from an EMBL/GenBank/DDBJ whole genome shotgun (WGS) entry which is preliminary data.</text>
</comment>
<dbReference type="SUPFAM" id="SSF143011">
    <property type="entry name" value="RelE-like"/>
    <property type="match status" value="1"/>
</dbReference>
<dbReference type="Pfam" id="PF15781">
    <property type="entry name" value="ParE-like_toxin"/>
    <property type="match status" value="1"/>
</dbReference>
<organism evidence="1 2">
    <name type="scientific">Metabacillus rhizolycopersici</name>
    <dbReference type="NCBI Taxonomy" id="2875709"/>
    <lineage>
        <taxon>Bacteria</taxon>
        <taxon>Bacillati</taxon>
        <taxon>Bacillota</taxon>
        <taxon>Bacilli</taxon>
        <taxon>Bacillales</taxon>
        <taxon>Bacillaceae</taxon>
        <taxon>Metabacillus</taxon>
    </lineage>
</organism>
<keyword evidence="2" id="KW-1185">Reference proteome</keyword>
<dbReference type="Gene3D" id="3.30.2310.20">
    <property type="entry name" value="RelE-like"/>
    <property type="match status" value="1"/>
</dbReference>
<name>A0ABS7UYP7_9BACI</name>
<dbReference type="RefSeq" id="WP_224141875.1">
    <property type="nucleotide sequence ID" value="NZ_JAIQUM010000111.1"/>
</dbReference>